<dbReference type="AlphaFoldDB" id="A0A135IA93"/>
<gene>
    <name evidence="1" type="ORF">ATN88_09135</name>
</gene>
<reference evidence="1 2" key="1">
    <citation type="submission" date="2015-11" db="EMBL/GenBank/DDBJ databases">
        <title>Genomic Taxonomy of the Vibrionaceae.</title>
        <authorList>
            <person name="Gomez-Gil B."/>
            <person name="Enciso-Ibarra J."/>
        </authorList>
    </citation>
    <scope>NUCLEOTIDE SEQUENCE [LARGE SCALE GENOMIC DNA]</scope>
    <source>
        <strain evidence="1 2">CAIM 912</strain>
    </source>
</reference>
<dbReference type="STRING" id="294935.ATN88_09135"/>
<dbReference type="RefSeq" id="WP_067413612.1">
    <property type="nucleotide sequence ID" value="NZ_LNTY01000025.1"/>
</dbReference>
<name>A0A135IA93_9GAMM</name>
<accession>A0A135IA93</accession>
<evidence type="ECO:0000313" key="1">
    <source>
        <dbReference type="EMBL" id="KXF82318.1"/>
    </source>
</evidence>
<keyword evidence="2" id="KW-1185">Reference proteome</keyword>
<organism evidence="1 2">
    <name type="scientific">Enterovibrio coralii</name>
    <dbReference type="NCBI Taxonomy" id="294935"/>
    <lineage>
        <taxon>Bacteria</taxon>
        <taxon>Pseudomonadati</taxon>
        <taxon>Pseudomonadota</taxon>
        <taxon>Gammaproteobacteria</taxon>
        <taxon>Vibrionales</taxon>
        <taxon>Vibrionaceae</taxon>
        <taxon>Enterovibrio</taxon>
    </lineage>
</organism>
<comment type="caution">
    <text evidence="1">The sequence shown here is derived from an EMBL/GenBank/DDBJ whole genome shotgun (WGS) entry which is preliminary data.</text>
</comment>
<proteinExistence type="predicted"/>
<evidence type="ECO:0000313" key="2">
    <source>
        <dbReference type="Proteomes" id="UP000070529"/>
    </source>
</evidence>
<sequence>MQKKTSARRNHSAADMDIQRRSMEAVPRWALALCAVMLVLSFAIRQIGLDISSPINRIMSAHAVRIESQSATGQTSTPEEMQALRKELNALQKRVKKLEVWSHKPAHKH</sequence>
<dbReference type="EMBL" id="LNTY01000025">
    <property type="protein sequence ID" value="KXF82318.1"/>
    <property type="molecule type" value="Genomic_DNA"/>
</dbReference>
<dbReference type="Proteomes" id="UP000070529">
    <property type="component" value="Unassembled WGS sequence"/>
</dbReference>
<protein>
    <submittedName>
        <fullName evidence="1">Uncharacterized protein</fullName>
    </submittedName>
</protein>
<dbReference type="OrthoDB" id="7066416at2"/>